<dbReference type="EMBL" id="AP019298">
    <property type="protein sequence ID" value="BBG97724.1"/>
    <property type="molecule type" value="Genomic_DNA"/>
</dbReference>
<evidence type="ECO:0000313" key="2">
    <source>
        <dbReference type="EMBL" id="BBG97724.1"/>
    </source>
</evidence>
<feature type="region of interest" description="Disordered" evidence="1">
    <location>
        <begin position="29"/>
        <end position="105"/>
    </location>
</feature>
<gene>
    <name evidence="2" type="ORF">Prudu_006943</name>
</gene>
<protein>
    <submittedName>
        <fullName evidence="2">Uncharacterized protein</fullName>
    </submittedName>
</protein>
<evidence type="ECO:0000256" key="1">
    <source>
        <dbReference type="SAM" id="MobiDB-lite"/>
    </source>
</evidence>
<proteinExistence type="predicted"/>
<feature type="compositionally biased region" description="Polar residues" evidence="1">
    <location>
        <begin position="73"/>
        <end position="93"/>
    </location>
</feature>
<feature type="non-terminal residue" evidence="2">
    <location>
        <position position="1"/>
    </location>
</feature>
<organism evidence="2">
    <name type="scientific">Prunus dulcis</name>
    <name type="common">Almond</name>
    <name type="synonym">Amygdalus dulcis</name>
    <dbReference type="NCBI Taxonomy" id="3755"/>
    <lineage>
        <taxon>Eukaryota</taxon>
        <taxon>Viridiplantae</taxon>
        <taxon>Streptophyta</taxon>
        <taxon>Embryophyta</taxon>
        <taxon>Tracheophyta</taxon>
        <taxon>Spermatophyta</taxon>
        <taxon>Magnoliopsida</taxon>
        <taxon>eudicotyledons</taxon>
        <taxon>Gunneridae</taxon>
        <taxon>Pentapetalae</taxon>
        <taxon>rosids</taxon>
        <taxon>fabids</taxon>
        <taxon>Rosales</taxon>
        <taxon>Rosaceae</taxon>
        <taxon>Amygdaloideae</taxon>
        <taxon>Amygdaleae</taxon>
        <taxon>Prunus</taxon>
    </lineage>
</organism>
<reference evidence="2" key="1">
    <citation type="journal article" date="2019" name="Science">
        <title>Mutation of a bHLH transcription factor allowed almond domestication.</title>
        <authorList>
            <person name="Sanchez-Perez R."/>
            <person name="Pavan S."/>
            <person name="Mazzeo R."/>
            <person name="Moldovan C."/>
            <person name="Aiese Cigliano R."/>
            <person name="Del Cueto J."/>
            <person name="Ricciardi F."/>
            <person name="Lotti C."/>
            <person name="Ricciardi L."/>
            <person name="Dicenta F."/>
            <person name="Lopez-Marques R.L."/>
            <person name="Lindberg Moller B."/>
        </authorList>
    </citation>
    <scope>NUCLEOTIDE SEQUENCE</scope>
</reference>
<dbReference type="AlphaFoldDB" id="A0A4Y1R0W4"/>
<feature type="compositionally biased region" description="Basic residues" evidence="1">
    <location>
        <begin position="41"/>
        <end position="51"/>
    </location>
</feature>
<accession>A0A4Y1R0W4</accession>
<sequence>LSLLPRQPFLSPPAATLRDLRAFQPFPATTLGADLRDRSQMKRHSTAKHSRASAAAAVVGIGRNPPWKPTVRPNATRTSSSKFSLVSPPNRSSKAPGAHRSAKETFEGSKLHQLLLGGMALPVFPWHTA</sequence>
<name>A0A4Y1R0W4_PRUDU</name>